<proteinExistence type="inferred from homology"/>
<dbReference type="InterPro" id="IPR050641">
    <property type="entry name" value="RIFMO-like"/>
</dbReference>
<dbReference type="PRINTS" id="PR00420">
    <property type="entry name" value="RNGMNOXGNASE"/>
</dbReference>
<evidence type="ECO:0000256" key="5">
    <source>
        <dbReference type="SAM" id="MobiDB-lite"/>
    </source>
</evidence>
<dbReference type="OrthoDB" id="1716816at2759"/>
<evidence type="ECO:0000259" key="7">
    <source>
        <dbReference type="Pfam" id="PF07976"/>
    </source>
</evidence>
<dbReference type="Pfam" id="PF07976">
    <property type="entry name" value="Phe_hydrox_dim"/>
    <property type="match status" value="1"/>
</dbReference>
<dbReference type="Gene3D" id="3.30.9.10">
    <property type="entry name" value="D-Amino Acid Oxidase, subunit A, domain 2"/>
    <property type="match status" value="1"/>
</dbReference>
<dbReference type="Pfam" id="PF01494">
    <property type="entry name" value="FAD_binding_3"/>
    <property type="match status" value="1"/>
</dbReference>
<keyword evidence="9" id="KW-1185">Reference proteome</keyword>
<comment type="similarity">
    <text evidence="1">Belongs to the PheA/TfdB FAD monooxygenase family.</text>
</comment>
<evidence type="ECO:0000313" key="8">
    <source>
        <dbReference type="EMBL" id="PLB37362.1"/>
    </source>
</evidence>
<evidence type="ECO:0000256" key="2">
    <source>
        <dbReference type="ARBA" id="ARBA00022630"/>
    </source>
</evidence>
<dbReference type="Gene3D" id="3.40.30.20">
    <property type="match status" value="1"/>
</dbReference>
<dbReference type="GO" id="GO:0071949">
    <property type="term" value="F:FAD binding"/>
    <property type="evidence" value="ECO:0007669"/>
    <property type="project" value="InterPro"/>
</dbReference>
<dbReference type="PANTHER" id="PTHR43004">
    <property type="entry name" value="TRK SYSTEM POTASSIUM UPTAKE PROTEIN"/>
    <property type="match status" value="1"/>
</dbReference>
<dbReference type="EMBL" id="KZ559143">
    <property type="protein sequence ID" value="PLB37362.1"/>
    <property type="molecule type" value="Genomic_DNA"/>
</dbReference>
<accession>A0A2I2F9P8</accession>
<dbReference type="Gene3D" id="3.50.50.60">
    <property type="entry name" value="FAD/NAD(P)-binding domain"/>
    <property type="match status" value="1"/>
</dbReference>
<name>A0A2I2F9P8_ASPCN</name>
<gene>
    <name evidence="8" type="ORF">BDW47DRAFT_106889</name>
</gene>
<dbReference type="InterPro" id="IPR036188">
    <property type="entry name" value="FAD/NAD-bd_sf"/>
</dbReference>
<dbReference type="SUPFAM" id="SSF54373">
    <property type="entry name" value="FAD-linked reductases, C-terminal domain"/>
    <property type="match status" value="1"/>
</dbReference>
<feature type="domain" description="FAD-binding" evidence="6">
    <location>
        <begin position="12"/>
        <end position="421"/>
    </location>
</feature>
<keyword evidence="2" id="KW-0285">Flavoprotein</keyword>
<dbReference type="InterPro" id="IPR038220">
    <property type="entry name" value="PHOX_C_sf"/>
</dbReference>
<evidence type="ECO:0000259" key="6">
    <source>
        <dbReference type="Pfam" id="PF01494"/>
    </source>
</evidence>
<dbReference type="InterPro" id="IPR012941">
    <property type="entry name" value="Phe_hydrox_C_dim_dom"/>
</dbReference>
<dbReference type="SUPFAM" id="SSF51905">
    <property type="entry name" value="FAD/NAD(P)-binding domain"/>
    <property type="match status" value="1"/>
</dbReference>
<feature type="region of interest" description="Disordered" evidence="5">
    <location>
        <begin position="168"/>
        <end position="194"/>
    </location>
</feature>
<dbReference type="CDD" id="cd02979">
    <property type="entry name" value="PHOX_C"/>
    <property type="match status" value="1"/>
</dbReference>
<dbReference type="PANTHER" id="PTHR43004:SF20">
    <property type="entry name" value="2-MONOOXYGENASE, PUTATIVE (AFU_ORTHOLOGUE AFUA_1G13660)-RELATED"/>
    <property type="match status" value="1"/>
</dbReference>
<dbReference type="Proteomes" id="UP000234585">
    <property type="component" value="Unassembled WGS sequence"/>
</dbReference>
<dbReference type="SUPFAM" id="SSF52833">
    <property type="entry name" value="Thioredoxin-like"/>
    <property type="match status" value="1"/>
</dbReference>
<dbReference type="InterPro" id="IPR002938">
    <property type="entry name" value="FAD-bd"/>
</dbReference>
<organism evidence="8 9">
    <name type="scientific">Aspergillus candidus</name>
    <dbReference type="NCBI Taxonomy" id="41067"/>
    <lineage>
        <taxon>Eukaryota</taxon>
        <taxon>Fungi</taxon>
        <taxon>Dikarya</taxon>
        <taxon>Ascomycota</taxon>
        <taxon>Pezizomycotina</taxon>
        <taxon>Eurotiomycetes</taxon>
        <taxon>Eurotiomycetidae</taxon>
        <taxon>Eurotiales</taxon>
        <taxon>Aspergillaceae</taxon>
        <taxon>Aspergillus</taxon>
        <taxon>Aspergillus subgen. Circumdati</taxon>
    </lineage>
</organism>
<evidence type="ECO:0000256" key="4">
    <source>
        <dbReference type="ARBA" id="ARBA00023002"/>
    </source>
</evidence>
<dbReference type="RefSeq" id="XP_024671374.1">
    <property type="nucleotide sequence ID" value="XM_024812875.1"/>
</dbReference>
<evidence type="ECO:0000313" key="9">
    <source>
        <dbReference type="Proteomes" id="UP000234585"/>
    </source>
</evidence>
<dbReference type="GeneID" id="36520035"/>
<sequence>MTVPESTKESHTDVLIVGAGPAGLMLANWLSRCNIKTRIVDKRGTKVFSGQADGLQCRTLEILDSFNFGHRVWRESNHMLEICLWNPDETGTIRRSDRIPDTIPGISHFQQVVLHQGRIERFFLDSIKEHSDIVVERGVLPTSFDFDQAKAADFEDYPIAVTLRTLSDEEATPQQRLQHQKTEDGQRSTSDGLFRSNLAADDTDELIRVAKSSDHSRPVETVRARFMVGCDGAHSWVRRQLDFKLEGDSTDYIWGVLDIVPITDFPDVRQRCAIHSANSGSVMIIPRENKLVRLYIQLQSTDVKDGAKVDRSQITPEVILKSAQQIMHPYKLDYSYCDWWTAYQIGQRVGDAFSLQERVFLAGDAVHTHSPKAGQGMNISMQDTFNLGWKIAHVVKGYSSGSILKTYESERRQVAQDLIAFDHRFSRLFSGRPAKDVMDEEGVSMEEFKRAFEKGNEFASGIAVNYSASVIVAKESEASGKGDRTDAKSKPQLARGIDIGKRIPSFKVLNQSDARPWHLQELLKSNGRWRVIVFPGRLTTPRNMERMQDLGAKLAGPDSFIRRYTPTGQSIDSLIEVLTVHAGPRTAVELLDLPEAFHPYDKESGWDYWKVFVDDQSYHEGHGQIYANYGINPDHGASMIIRPDQYVSWVGEVDDYAEMSRFFDKFMTPQLAGETGDGGLPSRLAEVKVE</sequence>
<dbReference type="InterPro" id="IPR036249">
    <property type="entry name" value="Thioredoxin-like_sf"/>
</dbReference>
<dbReference type="STRING" id="41067.A0A2I2F9P8"/>
<evidence type="ECO:0000256" key="3">
    <source>
        <dbReference type="ARBA" id="ARBA00022827"/>
    </source>
</evidence>
<dbReference type="AlphaFoldDB" id="A0A2I2F9P8"/>
<protein>
    <submittedName>
        <fullName evidence="8">FAD binding domain-domain-containing protein</fullName>
    </submittedName>
</protein>
<reference evidence="8 9" key="1">
    <citation type="submission" date="2017-12" db="EMBL/GenBank/DDBJ databases">
        <authorList>
            <consortium name="DOE Joint Genome Institute"/>
            <person name="Haridas S."/>
            <person name="Kjaerbolling I."/>
            <person name="Vesth T.C."/>
            <person name="Frisvad J.C."/>
            <person name="Nybo J.L."/>
            <person name="Theobald S."/>
            <person name="Kuo A."/>
            <person name="Bowyer P."/>
            <person name="Matsuda Y."/>
            <person name="Mondo S."/>
            <person name="Lyhne E.K."/>
            <person name="Kogle M.E."/>
            <person name="Clum A."/>
            <person name="Lipzen A."/>
            <person name="Salamov A."/>
            <person name="Ngan C.Y."/>
            <person name="Daum C."/>
            <person name="Chiniquy J."/>
            <person name="Barry K."/>
            <person name="LaButti K."/>
            <person name="Simmons B.A."/>
            <person name="Magnuson J.K."/>
            <person name="Mortensen U.H."/>
            <person name="Larsen T.O."/>
            <person name="Grigoriev I.V."/>
            <person name="Baker S.E."/>
            <person name="Andersen M.R."/>
            <person name="Nordberg H.P."/>
            <person name="Cantor M.N."/>
            <person name="Hua S.X."/>
        </authorList>
    </citation>
    <scope>NUCLEOTIDE SEQUENCE [LARGE SCALE GENOMIC DNA]</scope>
    <source>
        <strain evidence="8 9">CBS 102.13</strain>
    </source>
</reference>
<dbReference type="GO" id="GO:0016709">
    <property type="term" value="F:oxidoreductase activity, acting on paired donors, with incorporation or reduction of molecular oxygen, NAD(P)H as one donor, and incorporation of one atom of oxygen"/>
    <property type="evidence" value="ECO:0007669"/>
    <property type="project" value="UniProtKB-ARBA"/>
</dbReference>
<feature type="domain" description="Phenol hydroxylase-like C-terminal dimerisation" evidence="7">
    <location>
        <begin position="464"/>
        <end position="670"/>
    </location>
</feature>
<keyword evidence="4" id="KW-0560">Oxidoreductase</keyword>
<evidence type="ECO:0000256" key="1">
    <source>
        <dbReference type="ARBA" id="ARBA00007801"/>
    </source>
</evidence>
<keyword evidence="3" id="KW-0274">FAD</keyword>